<keyword evidence="5 7" id="KW-0472">Membrane</keyword>
<dbReference type="Gene3D" id="1.20.1080.10">
    <property type="entry name" value="Glycerol uptake facilitator protein"/>
    <property type="match status" value="1"/>
</dbReference>
<feature type="transmembrane region" description="Helical" evidence="7">
    <location>
        <begin position="187"/>
        <end position="213"/>
    </location>
</feature>
<accession>A0A7S0BBV9</accession>
<feature type="transmembrane region" description="Helical" evidence="7">
    <location>
        <begin position="121"/>
        <end position="139"/>
    </location>
</feature>
<dbReference type="InterPro" id="IPR000425">
    <property type="entry name" value="MIP"/>
</dbReference>
<feature type="transmembrane region" description="Helical" evidence="7">
    <location>
        <begin position="266"/>
        <end position="287"/>
    </location>
</feature>
<dbReference type="EMBL" id="HBEG01053786">
    <property type="protein sequence ID" value="CAD8389043.1"/>
    <property type="molecule type" value="Transcribed_RNA"/>
</dbReference>
<dbReference type="GO" id="GO:0015250">
    <property type="term" value="F:water channel activity"/>
    <property type="evidence" value="ECO:0007669"/>
    <property type="project" value="TreeGrafter"/>
</dbReference>
<evidence type="ECO:0000256" key="4">
    <source>
        <dbReference type="ARBA" id="ARBA00022989"/>
    </source>
</evidence>
<dbReference type="SUPFAM" id="SSF81338">
    <property type="entry name" value="Aquaporin-like"/>
    <property type="match status" value="1"/>
</dbReference>
<keyword evidence="6" id="KW-0813">Transport</keyword>
<evidence type="ECO:0000256" key="6">
    <source>
        <dbReference type="RuleBase" id="RU000477"/>
    </source>
</evidence>
<keyword evidence="4 7" id="KW-1133">Transmembrane helix</keyword>
<evidence type="ECO:0000256" key="1">
    <source>
        <dbReference type="ARBA" id="ARBA00004141"/>
    </source>
</evidence>
<dbReference type="PRINTS" id="PR00783">
    <property type="entry name" value="MINTRINSICP"/>
</dbReference>
<dbReference type="PANTHER" id="PTHR19139:SF199">
    <property type="entry name" value="MIP17260P"/>
    <property type="match status" value="1"/>
</dbReference>
<evidence type="ECO:0000256" key="7">
    <source>
        <dbReference type="SAM" id="Phobius"/>
    </source>
</evidence>
<protein>
    <recommendedName>
        <fullName evidence="9">Aquaporin</fullName>
    </recommendedName>
</protein>
<evidence type="ECO:0000256" key="2">
    <source>
        <dbReference type="ARBA" id="ARBA00006175"/>
    </source>
</evidence>
<reference evidence="8" key="1">
    <citation type="submission" date="2021-01" db="EMBL/GenBank/DDBJ databases">
        <authorList>
            <person name="Corre E."/>
            <person name="Pelletier E."/>
            <person name="Niang G."/>
            <person name="Scheremetjew M."/>
            <person name="Finn R."/>
            <person name="Kale V."/>
            <person name="Holt S."/>
            <person name="Cochrane G."/>
            <person name="Meng A."/>
            <person name="Brown T."/>
            <person name="Cohen L."/>
        </authorList>
    </citation>
    <scope>NUCLEOTIDE SEQUENCE</scope>
    <source>
        <strain evidence="8">Pbaha01</strain>
    </source>
</reference>
<feature type="transmembrane region" description="Helical" evidence="7">
    <location>
        <begin position="233"/>
        <end position="254"/>
    </location>
</feature>
<keyword evidence="3 6" id="KW-0812">Transmembrane</keyword>
<dbReference type="PANTHER" id="PTHR19139">
    <property type="entry name" value="AQUAPORIN TRANSPORTER"/>
    <property type="match status" value="1"/>
</dbReference>
<organism evidence="8">
    <name type="scientific">Pyrodinium bahamense</name>
    <dbReference type="NCBI Taxonomy" id="73915"/>
    <lineage>
        <taxon>Eukaryota</taxon>
        <taxon>Sar</taxon>
        <taxon>Alveolata</taxon>
        <taxon>Dinophyceae</taxon>
        <taxon>Gonyaulacales</taxon>
        <taxon>Pyrocystaceae</taxon>
        <taxon>Pyrodinium</taxon>
    </lineage>
</organism>
<proteinExistence type="inferred from homology"/>
<feature type="transmembrane region" description="Helical" evidence="7">
    <location>
        <begin position="145"/>
        <end position="166"/>
    </location>
</feature>
<feature type="transmembrane region" description="Helical" evidence="7">
    <location>
        <begin position="318"/>
        <end position="337"/>
    </location>
</feature>
<sequence>MAQAVRFSSDGPTFTRHLCGTRSCLGPRSDSAMTSSTILLLRLALSFLSAVGEVETLAVHLLQQEAPSLKNSSAQASPQSYKKAQLDLLESRLAHASIELGAALESTGAQEISATKSVAEFVAMFLFVFFGCGSAMSIAKEEGSAWVLQVSLTFGLAITVLAYSIGHISGGQINCAVTFGLVLHGDVSFWQGVCNFLAQMLGSVLGAAVLKVMYPAPKDLTGGLGTNSVGEGWTQIGALIGEFMGTFLLMFVVLETAVNDESKANSSLAPLAIGLSVFLAHSVLIPVDGCSINPTRTFGPALVQVISAGTTSVFKDMWIFWVGPLLGAAAAVGVYSVM</sequence>
<dbReference type="GO" id="GO:0005886">
    <property type="term" value="C:plasma membrane"/>
    <property type="evidence" value="ECO:0007669"/>
    <property type="project" value="TreeGrafter"/>
</dbReference>
<evidence type="ECO:0000256" key="5">
    <source>
        <dbReference type="ARBA" id="ARBA00023136"/>
    </source>
</evidence>
<name>A0A7S0BBV9_9DINO</name>
<dbReference type="CDD" id="cd00333">
    <property type="entry name" value="MIP"/>
    <property type="match status" value="1"/>
</dbReference>
<gene>
    <name evidence="8" type="ORF">PBAH0796_LOCUS32731</name>
</gene>
<comment type="similarity">
    <text evidence="2 6">Belongs to the MIP/aquaporin (TC 1.A.8) family.</text>
</comment>
<evidence type="ECO:0000256" key="3">
    <source>
        <dbReference type="ARBA" id="ARBA00022692"/>
    </source>
</evidence>
<dbReference type="InterPro" id="IPR023271">
    <property type="entry name" value="Aquaporin-like"/>
</dbReference>
<evidence type="ECO:0008006" key="9">
    <source>
        <dbReference type="Google" id="ProtNLM"/>
    </source>
</evidence>
<dbReference type="InterPro" id="IPR034294">
    <property type="entry name" value="Aquaporin_transptr"/>
</dbReference>
<evidence type="ECO:0000313" key="8">
    <source>
        <dbReference type="EMBL" id="CAD8389043.1"/>
    </source>
</evidence>
<dbReference type="AlphaFoldDB" id="A0A7S0BBV9"/>
<dbReference type="Pfam" id="PF00230">
    <property type="entry name" value="MIP"/>
    <property type="match status" value="1"/>
</dbReference>
<comment type="subcellular location">
    <subcellularLocation>
        <location evidence="1">Membrane</location>
        <topology evidence="1">Multi-pass membrane protein</topology>
    </subcellularLocation>
</comment>